<evidence type="ECO:0000313" key="3">
    <source>
        <dbReference type="Proteomes" id="UP000198960"/>
    </source>
</evidence>
<keyword evidence="1" id="KW-0472">Membrane</keyword>
<dbReference type="EMBL" id="FOEE01000012">
    <property type="protein sequence ID" value="SEP15196.1"/>
    <property type="molecule type" value="Genomic_DNA"/>
</dbReference>
<organism evidence="2 3">
    <name type="scientific">Trujillonella endophytica</name>
    <dbReference type="NCBI Taxonomy" id="673521"/>
    <lineage>
        <taxon>Bacteria</taxon>
        <taxon>Bacillati</taxon>
        <taxon>Actinomycetota</taxon>
        <taxon>Actinomycetes</taxon>
        <taxon>Geodermatophilales</taxon>
        <taxon>Geodermatophilaceae</taxon>
        <taxon>Trujillonella</taxon>
    </lineage>
</organism>
<evidence type="ECO:0000256" key="1">
    <source>
        <dbReference type="SAM" id="Phobius"/>
    </source>
</evidence>
<sequence length="53" mass="5766">MPLLAVIGVLIVVWLVVAIIGAVVKGLFLLLMVGLVLLLLTAAWGWVRKDSRR</sequence>
<evidence type="ECO:0008006" key="4">
    <source>
        <dbReference type="Google" id="ProtNLM"/>
    </source>
</evidence>
<protein>
    <recommendedName>
        <fullName evidence="4">LPXTG-motif cell wall anchor domain-containing protein</fullName>
    </recommendedName>
</protein>
<gene>
    <name evidence="2" type="ORF">SAMN05660991_03575</name>
</gene>
<dbReference type="STRING" id="673521.SAMN05660991_03575"/>
<dbReference type="RefSeq" id="WP_170861155.1">
    <property type="nucleotide sequence ID" value="NZ_FOEE01000012.1"/>
</dbReference>
<keyword evidence="1" id="KW-1133">Transmembrane helix</keyword>
<reference evidence="3" key="1">
    <citation type="submission" date="2016-10" db="EMBL/GenBank/DDBJ databases">
        <authorList>
            <person name="Varghese N."/>
            <person name="Submissions S."/>
        </authorList>
    </citation>
    <scope>NUCLEOTIDE SEQUENCE [LARGE SCALE GENOMIC DNA]</scope>
    <source>
        <strain evidence="3">DSM 45413</strain>
    </source>
</reference>
<name>A0A1H8VID1_9ACTN</name>
<evidence type="ECO:0000313" key="2">
    <source>
        <dbReference type="EMBL" id="SEP15196.1"/>
    </source>
</evidence>
<feature type="transmembrane region" description="Helical" evidence="1">
    <location>
        <begin position="28"/>
        <end position="47"/>
    </location>
</feature>
<accession>A0A1H8VID1</accession>
<keyword evidence="1" id="KW-0812">Transmembrane</keyword>
<keyword evidence="3" id="KW-1185">Reference proteome</keyword>
<proteinExistence type="predicted"/>
<dbReference type="AlphaFoldDB" id="A0A1H8VID1"/>
<dbReference type="Proteomes" id="UP000198960">
    <property type="component" value="Unassembled WGS sequence"/>
</dbReference>